<sequence>MSNLSKVKVSLWSRFNASAFLTITPEYFSIKKNQSKRQDKQPTFRKLTQLPLKYKEIDGVKIRYAHEVKPNRPTIILLSPLPQSIVAYAPIWNKLKSDYNIYAYDMPSFGRSEGGEEYMNFKMQGIFLEKFIDHFNIKKPHIVGPDVGMAAALYYVCNLPNEVESLIIGDGPGVSPSQNGSLINKIVKSGFWRKVFSIVGSETFVFVGSRLGYVNYQPNQEEIDDYNLSYKNRVGTITKWFKNYPDSLATVDPKLEKIDKPVLVFWGNDDKLLLPDNARNLHKRLKRSKLHIFKNCGHFSYQDKYEEFSEMLHEWISKDYNHKK</sequence>
<dbReference type="Gene3D" id="3.40.50.1820">
    <property type="entry name" value="alpha/beta hydrolase"/>
    <property type="match status" value="1"/>
</dbReference>
<dbReference type="SUPFAM" id="SSF53474">
    <property type="entry name" value="alpha/beta-Hydrolases"/>
    <property type="match status" value="1"/>
</dbReference>
<dbReference type="InterPro" id="IPR029058">
    <property type="entry name" value="AB_hydrolase_fold"/>
</dbReference>
<dbReference type="InterPro" id="IPR000073">
    <property type="entry name" value="AB_hydrolase_1"/>
</dbReference>
<name>A0A8J8SDS8_9FIRM</name>
<dbReference type="GO" id="GO:0046464">
    <property type="term" value="P:acylglycerol catabolic process"/>
    <property type="evidence" value="ECO:0007669"/>
    <property type="project" value="TreeGrafter"/>
</dbReference>
<evidence type="ECO:0000313" key="3">
    <source>
        <dbReference type="Proteomes" id="UP000677305"/>
    </source>
</evidence>
<dbReference type="KEGG" id="vgu:HYG85_18365"/>
<dbReference type="InterPro" id="IPR050266">
    <property type="entry name" value="AB_hydrolase_sf"/>
</dbReference>
<dbReference type="GO" id="GO:0016020">
    <property type="term" value="C:membrane"/>
    <property type="evidence" value="ECO:0007669"/>
    <property type="project" value="TreeGrafter"/>
</dbReference>
<dbReference type="AlphaFoldDB" id="A0A8J8SDS8"/>
<accession>A0A8J8SDS8</accession>
<feature type="domain" description="AB hydrolase-1" evidence="1">
    <location>
        <begin position="73"/>
        <end position="303"/>
    </location>
</feature>
<dbReference type="Pfam" id="PF00561">
    <property type="entry name" value="Abhydrolase_1"/>
    <property type="match status" value="1"/>
</dbReference>
<keyword evidence="3" id="KW-1185">Reference proteome</keyword>
<dbReference type="GO" id="GO:0047372">
    <property type="term" value="F:monoacylglycerol lipase activity"/>
    <property type="evidence" value="ECO:0007669"/>
    <property type="project" value="TreeGrafter"/>
</dbReference>
<evidence type="ECO:0000259" key="1">
    <source>
        <dbReference type="Pfam" id="PF00561"/>
    </source>
</evidence>
<keyword evidence="2" id="KW-0378">Hydrolase</keyword>
<dbReference type="PRINTS" id="PR00111">
    <property type="entry name" value="ABHYDROLASE"/>
</dbReference>
<protein>
    <submittedName>
        <fullName evidence="2">Alpha/beta hydrolase</fullName>
    </submittedName>
</protein>
<reference evidence="2 3" key="1">
    <citation type="submission" date="2020-07" db="EMBL/GenBank/DDBJ databases">
        <title>Vallitalea guaymasensis genome.</title>
        <authorList>
            <person name="Postec A."/>
        </authorList>
    </citation>
    <scope>NUCLEOTIDE SEQUENCE [LARGE SCALE GENOMIC DNA]</scope>
    <source>
        <strain evidence="2 3">Ra1766G1</strain>
    </source>
</reference>
<dbReference type="RefSeq" id="WP_212690901.1">
    <property type="nucleotide sequence ID" value="NZ_CP058561.1"/>
</dbReference>
<dbReference type="PANTHER" id="PTHR43798:SF33">
    <property type="entry name" value="HYDROLASE, PUTATIVE (AFU_ORTHOLOGUE AFUA_2G14860)-RELATED"/>
    <property type="match status" value="1"/>
</dbReference>
<dbReference type="Proteomes" id="UP000677305">
    <property type="component" value="Chromosome"/>
</dbReference>
<gene>
    <name evidence="2" type="ORF">HYG85_18365</name>
</gene>
<proteinExistence type="predicted"/>
<dbReference type="EMBL" id="CP058561">
    <property type="protein sequence ID" value="QUH30776.1"/>
    <property type="molecule type" value="Genomic_DNA"/>
</dbReference>
<evidence type="ECO:0000313" key="2">
    <source>
        <dbReference type="EMBL" id="QUH30776.1"/>
    </source>
</evidence>
<dbReference type="PANTHER" id="PTHR43798">
    <property type="entry name" value="MONOACYLGLYCEROL LIPASE"/>
    <property type="match status" value="1"/>
</dbReference>
<organism evidence="2 3">
    <name type="scientific">Vallitalea guaymasensis</name>
    <dbReference type="NCBI Taxonomy" id="1185412"/>
    <lineage>
        <taxon>Bacteria</taxon>
        <taxon>Bacillati</taxon>
        <taxon>Bacillota</taxon>
        <taxon>Clostridia</taxon>
        <taxon>Lachnospirales</taxon>
        <taxon>Vallitaleaceae</taxon>
        <taxon>Vallitalea</taxon>
    </lineage>
</organism>